<evidence type="ECO:0000313" key="3">
    <source>
        <dbReference type="Proteomes" id="UP001652504"/>
    </source>
</evidence>
<sequence length="709" mass="78786">MISRLSALLLCTQATLLSGITLSANANEQDVFALAQGCYAIKSPDTGKYLQRVNVGGPVRDGLSYKFSTQSDMQAAQFYFKPTDFSHYMVTDQDGRYLGSHIPYQVSAGKSPGPYNEWKITAHAGSNGKEFSFFNHIMNLDLRHKKWDGGLIFINLLPPFFANTETRFELVPKSDCAPYPEAELNLADTGLPDNHPQVGEEVTGFVDAHTHITSYEFMGGKFMHGSPFHRYGITKALDDSQDIHGPSGALDIIGNIMGYGDVNHRYDTRGYPDFPFWPNHRQISHQQSYYKWIERAHKAGLRVLVSHLVENEVLCNAQKTVNPASWINPNSCVTTDSVALQIRRMNEMQNYIDAQQGGPGQGFFRIVKSSAEARQVISEGKLAVIMGMEVSESFDCGEKDTGCTQASINQQLDEYYDAGIRVFFPIHRFDNRFGGAKIEDGFLNLGQALSTGNFFDTQRCGYGVEGANMTNGFPLIGQVPVLSSILQSLGLQPDYDQSHKHCNADGLSELGAFLINRMMDKNIMIEIDHMSPDTTNAVLEIAEQRNYSGLITSHSHTPLGENGSMTGLQDRMAALGGFMAVMNRSVKSLSNRIDAYLELANKYPYYVGVGFSTDVNGIARQAAPRADNANDGVQYPFTSFDGKYVFDRQRTGNRVFDYNTEGVAHYGMLAEHIEDLKNVGTHSTYTSVMRSAEAYLQMWERTEQNQSGN</sequence>
<dbReference type="Gene3D" id="3.20.20.140">
    <property type="entry name" value="Metal-dependent hydrolases"/>
    <property type="match status" value="1"/>
</dbReference>
<keyword evidence="1" id="KW-0732">Signal</keyword>
<dbReference type="Proteomes" id="UP001652504">
    <property type="component" value="Unassembled WGS sequence"/>
</dbReference>
<evidence type="ECO:0000313" key="2">
    <source>
        <dbReference type="EMBL" id="MCV2885141.1"/>
    </source>
</evidence>
<keyword evidence="2" id="KW-0224">Dipeptidase</keyword>
<organism evidence="2 3">
    <name type="scientific">Fluctibacter corallii</name>
    <dbReference type="NCBI Taxonomy" id="2984329"/>
    <lineage>
        <taxon>Bacteria</taxon>
        <taxon>Pseudomonadati</taxon>
        <taxon>Pseudomonadota</taxon>
        <taxon>Gammaproteobacteria</taxon>
        <taxon>Alteromonadales</taxon>
        <taxon>Alteromonadaceae</taxon>
        <taxon>Fluctibacter</taxon>
    </lineage>
</organism>
<dbReference type="EMBL" id="JAOWKX010000005">
    <property type="protein sequence ID" value="MCV2885141.1"/>
    <property type="molecule type" value="Genomic_DNA"/>
</dbReference>
<comment type="caution">
    <text evidence="2">The sequence shown here is derived from an EMBL/GenBank/DDBJ whole genome shotgun (WGS) entry which is preliminary data.</text>
</comment>
<dbReference type="InterPro" id="IPR032466">
    <property type="entry name" value="Metal_Hydrolase"/>
</dbReference>
<dbReference type="GO" id="GO:0016805">
    <property type="term" value="F:dipeptidase activity"/>
    <property type="evidence" value="ECO:0007669"/>
    <property type="project" value="UniProtKB-KW"/>
</dbReference>
<dbReference type="RefSeq" id="WP_263712432.1">
    <property type="nucleotide sequence ID" value="NZ_JAOWKX010000005.1"/>
</dbReference>
<feature type="signal peptide" evidence="1">
    <location>
        <begin position="1"/>
        <end position="26"/>
    </location>
</feature>
<feature type="chain" id="PRO_5046940201" evidence="1">
    <location>
        <begin position="27"/>
        <end position="709"/>
    </location>
</feature>
<keyword evidence="3" id="KW-1185">Reference proteome</keyword>
<dbReference type="SUPFAM" id="SSF51556">
    <property type="entry name" value="Metallo-dependent hydrolases"/>
    <property type="match status" value="1"/>
</dbReference>
<evidence type="ECO:0000256" key="1">
    <source>
        <dbReference type="SAM" id="SignalP"/>
    </source>
</evidence>
<reference evidence="2 3" key="1">
    <citation type="submission" date="2022-10" db="EMBL/GenBank/DDBJ databases">
        <title>Aestuariibacter sp. AA17 isolated from Montipora capitata coral fragment.</title>
        <authorList>
            <person name="Emsley S.A."/>
            <person name="Pfannmuller K.M."/>
            <person name="Loughran R.M."/>
            <person name="Shlafstein M."/>
            <person name="Papke E."/>
            <person name="Saw J.H."/>
            <person name="Ushijima B."/>
            <person name="Videau P."/>
        </authorList>
    </citation>
    <scope>NUCLEOTIDE SEQUENCE [LARGE SCALE GENOMIC DNA]</scope>
    <source>
        <strain evidence="2 3">AA17</strain>
    </source>
</reference>
<accession>A0ABT3A8Z6</accession>
<gene>
    <name evidence="2" type="ORF">OE749_10605</name>
</gene>
<name>A0ABT3A8Z6_9ALTE</name>
<keyword evidence="2" id="KW-0645">Protease</keyword>
<dbReference type="EC" id="3.4.13.-" evidence="2"/>
<protein>
    <submittedName>
        <fullName evidence="2">Membrane dipeptidase</fullName>
        <ecNumber evidence="2">3.4.13.-</ecNumber>
    </submittedName>
</protein>
<proteinExistence type="predicted"/>
<keyword evidence="2" id="KW-0378">Hydrolase</keyword>